<proteinExistence type="predicted"/>
<dbReference type="RefSeq" id="WP_224960745.1">
    <property type="nucleotide sequence ID" value="NZ_JARKHX010000003.1"/>
</dbReference>
<reference evidence="1" key="1">
    <citation type="submission" date="2023-02" db="EMBL/GenBank/DDBJ databases">
        <title>Draft Whole-Genome Sequences of Bacillus Strains of Potential Probiotic for Poultry.</title>
        <authorList>
            <person name="Ma L.M."/>
            <person name="Lopez-Guerra N."/>
            <person name="Zhang G."/>
        </authorList>
    </citation>
    <scope>NUCLEOTIDE SEQUENCE</scope>
    <source>
        <strain evidence="1">OSU1013-24</strain>
    </source>
</reference>
<evidence type="ECO:0000313" key="2">
    <source>
        <dbReference type="Proteomes" id="UP001222377"/>
    </source>
</evidence>
<sequence>MNKTTQNLSKQIYMYAVKTEAFHTPEEQEHQVKKDAYLNMKGRIKKYKKRLDKFIWEYNSIIESKNKLNQYDKQLLHDLQKKTFNHRKYNEIFLEYVICSIDKRKLVPNPDSRLYKYFEVCETAIDACTKKLKECYPKNKKIRSLRPDALNMKSIINQFDSSLIRTLGIKENEITKDIISVEVFSYAVFKDIVTKGFKYNNQKYEYFTSSAGMIRNKKNIFIRSSVLKKNKNKIMCGLNEDVINNKGGMNVNKFNAYLALCLTASTVWQGFDINKCIVVDDFKTVLKGRNVDYIDKQYSIQRKRMDIAIEHMDGAGIMLPKVTENNKCFQFRLPFFKGLLVPFPFDDFIAEYVEEDSCLVKDIYGKDWDIIKDDIQIIFTKSQFKMWKYYDSWQHYKNTFISEGCEASKCDVEPDKFKDQPLNYQVLQTLGDMSDEDLTYFAQNTNDELSKIGESEETMLRFLRADDSNEKKDFYQSAIAIYPPLLSDEYSKQIIKDSKRSMVNNARAGKIKLKNSKRTYIAPDVFAFAQWLFLKHQEPAGLLKNGEVYCSLFEEQELDVLRSPHLYREHAIRKNTLGEEKAKWFVSKSIYTSIHDLISKLLMFDVDGDDALIVSNRRFIDIAKRHMKGIVPLEYELSVAKSQELNKQNIYDGLVAAYSKQIGIVSNEISKVWNYVAQENATDKERAALDAEKLDVVKFLCMESNATIDYAKTLWMPERPHKAKNKISGYTKLNLPHFFVYAKGKAKDEVEQLNSSVVNRLREIINPSRIYFRDIKKRLDYKNLLNVQKGSNSQEDVQATHEIVNLYCELKDSKRKYLKDKRKNKEYRDKKKSEMNQFFYDHIKEKLLDKGNEHNKDIDFVVNTLVTYLYSTKEKAPYKLTLWRSFGNVLLRNLNRNVLNITSCLDCGCAIENPQRNQSRCQVCKKAHDTKMNRRRKNKSRNFKKCHG</sequence>
<dbReference type="Proteomes" id="UP001222377">
    <property type="component" value="Unassembled WGS sequence"/>
</dbReference>
<dbReference type="AlphaFoldDB" id="A0AAP4DHZ9"/>
<dbReference type="EMBL" id="JARKHX010000003">
    <property type="protein sequence ID" value="MDF4193873.1"/>
    <property type="molecule type" value="Genomic_DNA"/>
</dbReference>
<protein>
    <submittedName>
        <fullName evidence="1">Uncharacterized protein</fullName>
    </submittedName>
</protein>
<accession>A0AAP4DHZ9</accession>
<organism evidence="1 2">
    <name type="scientific">Bacillus amyloliquefaciens</name>
    <name type="common">Bacillus velezensis</name>
    <dbReference type="NCBI Taxonomy" id="1390"/>
    <lineage>
        <taxon>Bacteria</taxon>
        <taxon>Bacillati</taxon>
        <taxon>Bacillota</taxon>
        <taxon>Bacilli</taxon>
        <taxon>Bacillales</taxon>
        <taxon>Bacillaceae</taxon>
        <taxon>Bacillus</taxon>
        <taxon>Bacillus amyloliquefaciens group</taxon>
    </lineage>
</organism>
<name>A0AAP4DHZ9_BACAM</name>
<gene>
    <name evidence="1" type="ORF">PV946_08830</name>
</gene>
<comment type="caution">
    <text evidence="1">The sequence shown here is derived from an EMBL/GenBank/DDBJ whole genome shotgun (WGS) entry which is preliminary data.</text>
</comment>
<evidence type="ECO:0000313" key="1">
    <source>
        <dbReference type="EMBL" id="MDF4193873.1"/>
    </source>
</evidence>